<evidence type="ECO:0000259" key="3">
    <source>
        <dbReference type="Pfam" id="PF23948"/>
    </source>
</evidence>
<name>A0A2Z6ESC6_9BURK</name>
<organism evidence="4 5">
    <name type="scientific">Mycoavidus cysteinexigens</name>
    <dbReference type="NCBI Taxonomy" id="1553431"/>
    <lineage>
        <taxon>Bacteria</taxon>
        <taxon>Pseudomonadati</taxon>
        <taxon>Pseudomonadota</taxon>
        <taxon>Betaproteobacteria</taxon>
        <taxon>Burkholderiales</taxon>
        <taxon>Burkholderiaceae</taxon>
        <taxon>Mycoavidus</taxon>
    </lineage>
</organism>
<feature type="compositionally biased region" description="Polar residues" evidence="1">
    <location>
        <begin position="1"/>
        <end position="22"/>
    </location>
</feature>
<evidence type="ECO:0000313" key="4">
    <source>
        <dbReference type="EMBL" id="BBE08288.1"/>
    </source>
</evidence>
<feature type="domain" description="Arm-like repeat" evidence="3">
    <location>
        <begin position="164"/>
        <end position="552"/>
    </location>
</feature>
<feature type="region of interest" description="Disordered" evidence="1">
    <location>
        <begin position="996"/>
        <end position="1030"/>
    </location>
</feature>
<feature type="region of interest" description="Disordered" evidence="1">
    <location>
        <begin position="1"/>
        <end position="26"/>
    </location>
</feature>
<evidence type="ECO:0000256" key="1">
    <source>
        <dbReference type="SAM" id="MobiDB-lite"/>
    </source>
</evidence>
<evidence type="ECO:0000313" key="5">
    <source>
        <dbReference type="Proteomes" id="UP000282597"/>
    </source>
</evidence>
<dbReference type="InterPro" id="IPR016024">
    <property type="entry name" value="ARM-type_fold"/>
</dbReference>
<dbReference type="Gene3D" id="3.40.50.300">
    <property type="entry name" value="P-loop containing nucleotide triphosphate hydrolases"/>
    <property type="match status" value="1"/>
</dbReference>
<feature type="compositionally biased region" description="Polar residues" evidence="1">
    <location>
        <begin position="1002"/>
        <end position="1016"/>
    </location>
</feature>
<feature type="domain" description="NACHT" evidence="2">
    <location>
        <begin position="612"/>
        <end position="768"/>
    </location>
</feature>
<protein>
    <submittedName>
        <fullName evidence="4">ATP/GTP-binding protein</fullName>
    </submittedName>
</protein>
<gene>
    <name evidence="4" type="ORF">MCB1EB_0127</name>
</gene>
<dbReference type="InterPro" id="IPR007111">
    <property type="entry name" value="NACHT_NTPase"/>
</dbReference>
<dbReference type="InterPro" id="IPR056251">
    <property type="entry name" value="Arm_rpt_dom"/>
</dbReference>
<accession>A0A2Z6ESC6</accession>
<dbReference type="Proteomes" id="UP000282597">
    <property type="component" value="Chromosome"/>
</dbReference>
<dbReference type="RefSeq" id="WP_045363691.1">
    <property type="nucleotide sequence ID" value="NZ_AP018150.1"/>
</dbReference>
<dbReference type="AlphaFoldDB" id="A0A2Z6ESC6"/>
<reference evidence="4 5" key="1">
    <citation type="journal article" date="2018" name="Microbes Environ.">
        <title>Comparative Genomic Insights into Endofungal Lifestyles of Two Bacterial Endosymbionts, Mycoavidus cysteinexigens and Burkholderia rhizoxinica.</title>
        <authorList>
            <person name="Sharmin D."/>
            <person name="Guo Y."/>
            <person name="Nishizawa T."/>
            <person name="Ohshima S."/>
            <person name="Sato Y."/>
            <person name="Takashima Y."/>
            <person name="Narisawa K."/>
            <person name="Ohta H."/>
        </authorList>
    </citation>
    <scope>NUCLEOTIDE SEQUENCE [LARGE SCALE GENOMIC DNA]</scope>
    <source>
        <strain evidence="4 5">B1-EB</strain>
    </source>
</reference>
<dbReference type="Pfam" id="PF05729">
    <property type="entry name" value="NACHT"/>
    <property type="match status" value="1"/>
</dbReference>
<dbReference type="SUPFAM" id="SSF52540">
    <property type="entry name" value="P-loop containing nucleoside triphosphate hydrolases"/>
    <property type="match status" value="1"/>
</dbReference>
<dbReference type="EMBL" id="AP018150">
    <property type="protein sequence ID" value="BBE08288.1"/>
    <property type="molecule type" value="Genomic_DNA"/>
</dbReference>
<dbReference type="Pfam" id="PF23948">
    <property type="entry name" value="ARM_5"/>
    <property type="match status" value="1"/>
</dbReference>
<sequence>MSNVNPIGASQNYIGQSSQSDPLNEGKRALGSAFERYEEAQKHPVQANSLEQARRHLNQAQAFFDQVENNPISNSLKYDLAVSYVKLGDISCEFALFEKANLNYKRAQKYYEFGIRTGLEGCLAGKRAVAEKLTWLPSIFTRNPDPRPNREFNMVNIGWEPANMIDTEHLVDCLQKNLSKKQRSDLRNFAKEIIKIFPGEPDKSIEIIREIVPLSKISDIALSLISETVKILATPNSLTEPAVAAGLVAMIRNSPKAAEPATIKQLLGILRDCLKASCDSGQTEYLLGLLQTTSHLLDALLQSSIEKGKGIEISLKELQDPLRKILYGFRKHKDTDLAHQARYAYQALMHIPNDETNLGRIWRHIYNIGGSAVLVWAGVISMDPDKFLSAFDRLYERERHSIIKLFNNMRLLSDKKWYMALKTIDLLLEKNQLDQLEYFVRKNNFCKEKTFLQSFCQRLERLATTVQETEIAEKAIDFLIDLVCNNNLWGKSKGVAQSVSNALKWLENQSRLSAYIQTQIQRKNPQLPTPTVNYNKVPIWDPIWQQPPGNCLLLAAQSSLQLAPSTNCLREGILTDEARTMLDQRYVEHTIDGNSLLIHAIDDFLSLESKKVLLLLGVAGSGKSVFNQRLAHHLWHRYDDPTASDPWLPLCISLPSREKPHDNLIGKYLKGKNFQERHLEAWKAKRLIFILDSYDRVVNPQRSIYADGTLASWTASKIIITSRPPLNQNKENYRIIFHPYEKPGVLQEYELKPFSESDIKTYTQKYIDQHTSQNTSKWTVEKYKEKFQLTPDLRKLLENPLLLEAALDACPKVETAVKLYDKLIDRWNNHVYHSLMESNPDNLTRDNFKMNAIRVNKYLALEMYKTNGNGETAYPIKAGEPASKHADWLLFSTAPLIYDGGGYKFINQSLRDYFLTRVLWEPDLELRSNSGSQGKNTEDNLILGKWPINKNMLIFLADRVKEVTELEERLKSLLLPPHTDTAANARAILAKAGKLQSEDNISHSNGSSSANRQSEVGTDAEFGKNGIVTT</sequence>
<evidence type="ECO:0000259" key="2">
    <source>
        <dbReference type="Pfam" id="PF05729"/>
    </source>
</evidence>
<proteinExistence type="predicted"/>
<dbReference type="InterPro" id="IPR027417">
    <property type="entry name" value="P-loop_NTPase"/>
</dbReference>
<keyword evidence="5" id="KW-1185">Reference proteome</keyword>
<dbReference type="SUPFAM" id="SSF48371">
    <property type="entry name" value="ARM repeat"/>
    <property type="match status" value="1"/>
</dbReference>
<dbReference type="KEGG" id="mcys:MCB1EB_0127"/>